<keyword evidence="3" id="KW-1185">Reference proteome</keyword>
<feature type="region of interest" description="Disordered" evidence="1">
    <location>
        <begin position="1"/>
        <end position="54"/>
    </location>
</feature>
<accession>A0A168BNI4</accession>
<feature type="compositionally biased region" description="Basic and acidic residues" evidence="1">
    <location>
        <begin position="767"/>
        <end position="787"/>
    </location>
</feature>
<evidence type="ECO:0000256" key="1">
    <source>
        <dbReference type="SAM" id="MobiDB-lite"/>
    </source>
</evidence>
<name>A0A168BNI4_CORFA</name>
<sequence length="933" mass="104027">MAKPRTNSDSGDASAPHSSRPSRLGSLSALVKIRRKGSVKEHPSSSHNKPITTHSEYDLADTHTLQQTDSASLYEPDCHGRELHSLCQRLRPSPITPSQIDHTYNEFIKVKDRGNSLCLSIMQEELKPLRGSPSAHEPLQRQDSYIESPLSPGQRDNRSSFSGRSLVDVVSANGVNRLGIHGAELWIGPIRDWHASVELLVDAFQTSLAETYKTYEKDASPDMIEALFDNKRFRRDAITRMRNASVTRVLAPDPQFFPRYEIRFRNFEKAKQELTVVRQILQTAQSAISPSREVREIIISERGDAVLEFANHHAGCSPNDPVLRFRVSSHMLAETSPIFAHMFSGHASSVQLHEAEDITAQLPPPRTKYYFDSGTAAWLYRMPQRETNHLESLSTLLHAAHMHNGEVPRDISFDKFVAIAECSIRYKSTSPLELMVEHRWLPQWMHRGADDMPDGLLLISYAFGSRGLFSRMSKSAIFHLVDEKDLQSKPWPQKIKDKIWAVRSTKIAQLHDCCTAALQEYTKPPTSEPAIAPEPEEPPPTIWGSLGNVAPQNPTLALTTTPRCPKGSHWCDATNLGWLMMLFNNMNMLSTVMQSKALTGESKVPFASKSLAQTVDLLRLLPSSPAPVHRGGVCDPIPAFRTAVADIYNSVSGLTLFDISQKSHGWALSKHAMLEPQSQVATGLGRMAAPHDDYTVANEFPETVLLQILSTVTDIADLHAAARVNRAFYETYKTYELLLMRNILRAGQIRRGSVTHPVPLTTNNAEAKMKKSESDQLKERMIDDRTDSAVVDSGDDDQTTDSDSDAESDEMPVAATPAERPEEPSGSTRMQAEDVVNSVLSSLQPSERADPPEADEDVRDLREAPMTEEEARRILWPDDVDEPTTTSTGANGAQDEIDRGLREKFLHGLVSECLEDKTLMLVNEKRLLHETAK</sequence>
<dbReference type="EMBL" id="AZHB01000004">
    <property type="protein sequence ID" value="OAA70346.1"/>
    <property type="molecule type" value="Genomic_DNA"/>
</dbReference>
<feature type="region of interest" description="Disordered" evidence="1">
    <location>
        <begin position="754"/>
        <end position="896"/>
    </location>
</feature>
<feature type="region of interest" description="Disordered" evidence="1">
    <location>
        <begin position="524"/>
        <end position="546"/>
    </location>
</feature>
<feature type="compositionally biased region" description="Low complexity" evidence="1">
    <location>
        <begin position="524"/>
        <end position="533"/>
    </location>
</feature>
<feature type="compositionally biased region" description="Polar residues" evidence="1">
    <location>
        <begin position="1"/>
        <end position="21"/>
    </location>
</feature>
<organism evidence="2 3">
    <name type="scientific">Cordyceps fumosorosea (strain ARSEF 2679)</name>
    <name type="common">Isaria fumosorosea</name>
    <dbReference type="NCBI Taxonomy" id="1081104"/>
    <lineage>
        <taxon>Eukaryota</taxon>
        <taxon>Fungi</taxon>
        <taxon>Dikarya</taxon>
        <taxon>Ascomycota</taxon>
        <taxon>Pezizomycotina</taxon>
        <taxon>Sordariomycetes</taxon>
        <taxon>Hypocreomycetidae</taxon>
        <taxon>Hypocreales</taxon>
        <taxon>Cordycipitaceae</taxon>
        <taxon>Cordyceps</taxon>
    </lineage>
</organism>
<evidence type="ECO:0000313" key="3">
    <source>
        <dbReference type="Proteomes" id="UP000076744"/>
    </source>
</evidence>
<gene>
    <name evidence="2" type="ORF">ISF_02320</name>
</gene>
<feature type="region of interest" description="Disordered" evidence="1">
    <location>
        <begin position="129"/>
        <end position="160"/>
    </location>
</feature>
<feature type="compositionally biased region" description="Basic and acidic residues" evidence="1">
    <location>
        <begin position="859"/>
        <end position="876"/>
    </location>
</feature>
<dbReference type="RefSeq" id="XP_018706633.1">
    <property type="nucleotide sequence ID" value="XM_018845926.1"/>
</dbReference>
<dbReference type="STRING" id="1081104.A0A168BNI4"/>
<feature type="compositionally biased region" description="Acidic residues" evidence="1">
    <location>
        <begin position="793"/>
        <end position="810"/>
    </location>
</feature>
<dbReference type="AlphaFoldDB" id="A0A168BNI4"/>
<dbReference type="OrthoDB" id="5376710at2759"/>
<dbReference type="Proteomes" id="UP000076744">
    <property type="component" value="Unassembled WGS sequence"/>
</dbReference>
<dbReference type="GeneID" id="30018612"/>
<comment type="caution">
    <text evidence="2">The sequence shown here is derived from an EMBL/GenBank/DDBJ whole genome shotgun (WGS) entry which is preliminary data.</text>
</comment>
<reference evidence="2 3" key="1">
    <citation type="journal article" date="2016" name="Genome Biol. Evol.">
        <title>Divergent and convergent evolution of fungal pathogenicity.</title>
        <authorList>
            <person name="Shang Y."/>
            <person name="Xiao G."/>
            <person name="Zheng P."/>
            <person name="Cen K."/>
            <person name="Zhan S."/>
            <person name="Wang C."/>
        </authorList>
    </citation>
    <scope>NUCLEOTIDE SEQUENCE [LARGE SCALE GENOMIC DNA]</scope>
    <source>
        <strain evidence="2 3">ARSEF 2679</strain>
    </source>
</reference>
<feature type="compositionally biased region" description="Polar residues" evidence="1">
    <location>
        <begin position="45"/>
        <end position="54"/>
    </location>
</feature>
<protein>
    <submittedName>
        <fullName evidence="2">Uncharacterized protein</fullName>
    </submittedName>
</protein>
<proteinExistence type="predicted"/>
<evidence type="ECO:0000313" key="2">
    <source>
        <dbReference type="EMBL" id="OAA70346.1"/>
    </source>
</evidence>